<reference evidence="1 2" key="1">
    <citation type="journal article" date="2020" name="ISME J.">
        <title>Uncovering the hidden diversity of litter-decomposition mechanisms in mushroom-forming fungi.</title>
        <authorList>
            <person name="Floudas D."/>
            <person name="Bentzer J."/>
            <person name="Ahren D."/>
            <person name="Johansson T."/>
            <person name="Persson P."/>
            <person name="Tunlid A."/>
        </authorList>
    </citation>
    <scope>NUCLEOTIDE SEQUENCE [LARGE SCALE GENOMIC DNA]</scope>
    <source>
        <strain evidence="1 2">CBS 291.85</strain>
    </source>
</reference>
<protein>
    <submittedName>
        <fullName evidence="1">Uncharacterized protein</fullName>
    </submittedName>
</protein>
<evidence type="ECO:0000313" key="2">
    <source>
        <dbReference type="Proteomes" id="UP000559256"/>
    </source>
</evidence>
<sequence length="215" mass="23111">MFLTSPLPAPLLPLDAEVGRTFQPGLRPPTFLVDLGSTGGAVDLVSTGLLTGCRRAHSTHSGDGGGRWRRVRPIGYGYGEWHGGLSLTQARRRRFAELDLSPSLEGRSSNRLIAPSPRLLELKAAAEGGPASLTVYLSKPLSLNLNAFPHYIIRQLEFHIPLIARLAEGITTLLGSLVVSEFVSVPMPNEFASFSAWLSSSSTFIFSAFAPTPTV</sequence>
<name>A0A8H5LX26_9AGAR</name>
<accession>A0A8H5LX26</accession>
<organism evidence="1 2">
    <name type="scientific">Tetrapyrgos nigripes</name>
    <dbReference type="NCBI Taxonomy" id="182062"/>
    <lineage>
        <taxon>Eukaryota</taxon>
        <taxon>Fungi</taxon>
        <taxon>Dikarya</taxon>
        <taxon>Basidiomycota</taxon>
        <taxon>Agaricomycotina</taxon>
        <taxon>Agaricomycetes</taxon>
        <taxon>Agaricomycetidae</taxon>
        <taxon>Agaricales</taxon>
        <taxon>Marasmiineae</taxon>
        <taxon>Marasmiaceae</taxon>
        <taxon>Tetrapyrgos</taxon>
    </lineage>
</organism>
<dbReference type="Proteomes" id="UP000559256">
    <property type="component" value="Unassembled WGS sequence"/>
</dbReference>
<dbReference type="EMBL" id="JAACJM010000005">
    <property type="protein sequence ID" value="KAF5372534.1"/>
    <property type="molecule type" value="Genomic_DNA"/>
</dbReference>
<evidence type="ECO:0000313" key="1">
    <source>
        <dbReference type="EMBL" id="KAF5372534.1"/>
    </source>
</evidence>
<comment type="caution">
    <text evidence="1">The sequence shown here is derived from an EMBL/GenBank/DDBJ whole genome shotgun (WGS) entry which is preliminary data.</text>
</comment>
<keyword evidence="2" id="KW-1185">Reference proteome</keyword>
<gene>
    <name evidence="1" type="ORF">D9758_005300</name>
</gene>
<proteinExistence type="predicted"/>
<dbReference type="AlphaFoldDB" id="A0A8H5LX26"/>